<keyword evidence="10" id="KW-0560">Oxidoreductase</keyword>
<keyword evidence="8" id="KW-0411">Iron-sulfur</keyword>
<feature type="domain" description="4Fe-4S ferredoxin-type" evidence="9">
    <location>
        <begin position="5"/>
        <end position="35"/>
    </location>
</feature>
<dbReference type="InterPro" id="IPR017896">
    <property type="entry name" value="4Fe4S_Fe-S-bd"/>
</dbReference>
<keyword evidence="7" id="KW-0408">Iron</keyword>
<accession>A0ABV4BPN4</accession>
<keyword evidence="11" id="KW-1185">Reference proteome</keyword>
<dbReference type="EMBL" id="JBGEWD010000006">
    <property type="protein sequence ID" value="MEY8000187.1"/>
    <property type="molecule type" value="Genomic_DNA"/>
</dbReference>
<organism evidence="10 11">
    <name type="scientific">Clostridium moutaii</name>
    <dbReference type="NCBI Taxonomy" id="3240932"/>
    <lineage>
        <taxon>Bacteria</taxon>
        <taxon>Bacillati</taxon>
        <taxon>Bacillota</taxon>
        <taxon>Clostridia</taxon>
        <taxon>Eubacteriales</taxon>
        <taxon>Clostridiaceae</taxon>
        <taxon>Clostridium</taxon>
    </lineage>
</organism>
<dbReference type="CDD" id="cd16371">
    <property type="entry name" value="DMSOR_beta_like"/>
    <property type="match status" value="1"/>
</dbReference>
<comment type="cofactor">
    <cofactor evidence="1">
        <name>[4Fe-4S] cluster</name>
        <dbReference type="ChEBI" id="CHEBI:49883"/>
    </cofactor>
</comment>
<feature type="domain" description="4Fe-4S ferredoxin-type" evidence="9">
    <location>
        <begin position="58"/>
        <end position="89"/>
    </location>
</feature>
<dbReference type="SUPFAM" id="SSF54862">
    <property type="entry name" value="4Fe-4S ferredoxins"/>
    <property type="match status" value="1"/>
</dbReference>
<reference evidence="10 11" key="1">
    <citation type="submission" date="2024-08" db="EMBL/GenBank/DDBJ databases">
        <title>Clostridium lapicellarii sp. nov., and Clostridium renhuaiense sp. nov., two species isolated from the mud in a fermentation cellar used for producing sauce-flavour Chinese liquors.</title>
        <authorList>
            <person name="Yang F."/>
            <person name="Wang H."/>
            <person name="Chen L.Q."/>
            <person name="Zhou N."/>
            <person name="Lu J.J."/>
            <person name="Pu X.X."/>
            <person name="Wan B."/>
            <person name="Wang L."/>
            <person name="Liu S.J."/>
        </authorList>
    </citation>
    <scope>NUCLEOTIDE SEQUENCE [LARGE SCALE GENOMIC DNA]</scope>
    <source>
        <strain evidence="10 11">MT-5</strain>
    </source>
</reference>
<keyword evidence="6" id="KW-0249">Electron transport</keyword>
<dbReference type="InterPro" id="IPR050954">
    <property type="entry name" value="ET_IronSulfur_Cluster-Binding"/>
</dbReference>
<evidence type="ECO:0000256" key="8">
    <source>
        <dbReference type="ARBA" id="ARBA00023014"/>
    </source>
</evidence>
<evidence type="ECO:0000256" key="6">
    <source>
        <dbReference type="ARBA" id="ARBA00022982"/>
    </source>
</evidence>
<dbReference type="EC" id="1.8.5.3" evidence="10"/>
<proteinExistence type="predicted"/>
<dbReference type="Pfam" id="PF13247">
    <property type="entry name" value="Fer4_11"/>
    <property type="match status" value="1"/>
</dbReference>
<dbReference type="Proteomes" id="UP001564657">
    <property type="component" value="Unassembled WGS sequence"/>
</dbReference>
<keyword evidence="3" id="KW-0004">4Fe-4S</keyword>
<sequence>MCGQLAFYFEQKNCTGCNTCSIACKDKNNLEVGQNFRRVYEVSGGNYTKRGRAIIPNVYAFWISSSCNHCIDPACIKNCPVGAIKKRKKDGIVYICEDICIGCCNCIKACPYKAPQYDARVKKVRKCDFCMDLLDEGKPPVCVAACPMRVLDYGPLNLLTEKYGNACEVKGMPEGSITKPALVITPHKDALKT</sequence>
<dbReference type="GO" id="GO:0016491">
    <property type="term" value="F:oxidoreductase activity"/>
    <property type="evidence" value="ECO:0007669"/>
    <property type="project" value="UniProtKB-KW"/>
</dbReference>
<dbReference type="PANTHER" id="PTHR43177:SF5">
    <property type="entry name" value="ANAEROBIC DIMETHYL SULFOXIDE REDUCTASE CHAIN B-RELATED"/>
    <property type="match status" value="1"/>
</dbReference>
<dbReference type="PROSITE" id="PS51379">
    <property type="entry name" value="4FE4S_FER_2"/>
    <property type="match status" value="3"/>
</dbReference>
<protein>
    <submittedName>
        <fullName evidence="10">DMSO/selenate family reductase complex B subunit</fullName>
        <ecNumber evidence="10">1.8.5.3</ecNumber>
    </submittedName>
</protein>
<keyword evidence="5" id="KW-0677">Repeat</keyword>
<name>A0ABV4BPN4_9CLOT</name>
<evidence type="ECO:0000256" key="1">
    <source>
        <dbReference type="ARBA" id="ARBA00001966"/>
    </source>
</evidence>
<evidence type="ECO:0000313" key="11">
    <source>
        <dbReference type="Proteomes" id="UP001564657"/>
    </source>
</evidence>
<dbReference type="InterPro" id="IPR014297">
    <property type="entry name" value="DMSO_DmsB"/>
</dbReference>
<dbReference type="RefSeq" id="WP_369704072.1">
    <property type="nucleotide sequence ID" value="NZ_JBGEWD010000006.1"/>
</dbReference>
<evidence type="ECO:0000259" key="9">
    <source>
        <dbReference type="PROSITE" id="PS51379"/>
    </source>
</evidence>
<feature type="domain" description="4Fe-4S ferredoxin-type" evidence="9">
    <location>
        <begin position="91"/>
        <end position="120"/>
    </location>
</feature>
<dbReference type="Gene3D" id="3.30.70.20">
    <property type="match status" value="2"/>
</dbReference>
<keyword evidence="4" id="KW-0479">Metal-binding</keyword>
<evidence type="ECO:0000256" key="4">
    <source>
        <dbReference type="ARBA" id="ARBA00022723"/>
    </source>
</evidence>
<comment type="caution">
    <text evidence="10">The sequence shown here is derived from an EMBL/GenBank/DDBJ whole genome shotgun (WGS) entry which is preliminary data.</text>
</comment>
<evidence type="ECO:0000313" key="10">
    <source>
        <dbReference type="EMBL" id="MEY8000187.1"/>
    </source>
</evidence>
<dbReference type="NCBIfam" id="TIGR02951">
    <property type="entry name" value="DMSO_dmsB"/>
    <property type="match status" value="1"/>
</dbReference>
<evidence type="ECO:0000256" key="5">
    <source>
        <dbReference type="ARBA" id="ARBA00022737"/>
    </source>
</evidence>
<keyword evidence="2" id="KW-0813">Transport</keyword>
<evidence type="ECO:0000256" key="3">
    <source>
        <dbReference type="ARBA" id="ARBA00022485"/>
    </source>
</evidence>
<evidence type="ECO:0000256" key="7">
    <source>
        <dbReference type="ARBA" id="ARBA00023004"/>
    </source>
</evidence>
<dbReference type="PANTHER" id="PTHR43177">
    <property type="entry name" value="PROTEIN NRFC"/>
    <property type="match status" value="1"/>
</dbReference>
<gene>
    <name evidence="10" type="ORF">AB8U03_08255</name>
</gene>
<evidence type="ECO:0000256" key="2">
    <source>
        <dbReference type="ARBA" id="ARBA00022448"/>
    </source>
</evidence>